<sequence>MEETLAMEAKEVAAEQAALLSLVAAGELQHVGPAEGGLLRPFLPVLSRLQAARRAAAQSPPAATALDRTLLCVERAAEWRRLAQVFAELTPAGLQAASAGHGPEPAFRRFEAGQAAERVAIVLAEWLLAPAGGLESSELLADEIYQDQVAAILAHTLASPKLQTAEDGPLGVAAVARRCLAVPLGPTLLARLAANDPARAEQLMAAVVAATADGRPMAQQEQEALAATSAVTANARRACVQLARLTPLYAARLREKLSGQTTSLQCAAMAFELLTTCTSREDVSVFLYQWLKRDGAPGSALRTYVQLASREAVGANSEFQQDAAANLTKVRGVLLATLDNVDKTVSPYELTAALGVCVGLQVLGSFSLTEDERIRLLTSLEKLAPTSSSSRAISLAFIVVVLLWYPLAPALSKAPGQRDEHTKTAVGLSQQVLVALFHARDAGAGPLFVVSAVLFYTKAPALVPFLASVIGFDGDTCNAASTATAGNGIQVQQAWRAEYLHVFGDVVLKPVLTENLLAREVLTFPPAARVSALDAVSSGHGQHEFTLRGLHGLLCEKSFLRHHHAHRLESWLANQVGEQAALPVHPLLVSLLLEWIENYIMAFEYPIAQAPRRLQLSIVPLRSSTLAKWLAAPCLARAYDPEQGQDHELAWARGVCLDLHTRCSLTNGYATQRW</sequence>
<dbReference type="PANTHER" id="PTHR28608">
    <property type="entry name" value="INTEGRATOR COMPLEX SUBUNIT 2"/>
    <property type="match status" value="1"/>
</dbReference>
<dbReference type="EMBL" id="BSXW01001178">
    <property type="protein sequence ID" value="GMF34385.1"/>
    <property type="molecule type" value="Genomic_DNA"/>
</dbReference>
<comment type="caution">
    <text evidence="1">The sequence shown here is derived from an EMBL/GenBank/DDBJ whole genome shotgun (WGS) entry which is preliminary data.</text>
</comment>
<dbReference type="AlphaFoldDB" id="A0A9W7CQB7"/>
<gene>
    <name evidence="1" type="ORF">Plil01_001464800</name>
</gene>
<dbReference type="PANTHER" id="PTHR28608:SF1">
    <property type="entry name" value="INTEGRATOR COMPLEX SUBUNIT 2"/>
    <property type="match status" value="1"/>
</dbReference>
<keyword evidence="2" id="KW-1185">Reference proteome</keyword>
<name>A0A9W7CQB7_9STRA</name>
<reference evidence="1" key="1">
    <citation type="submission" date="2023-04" db="EMBL/GenBank/DDBJ databases">
        <title>Phytophthora lilii NBRC 32176.</title>
        <authorList>
            <person name="Ichikawa N."/>
            <person name="Sato H."/>
            <person name="Tonouchi N."/>
        </authorList>
    </citation>
    <scope>NUCLEOTIDE SEQUENCE</scope>
    <source>
        <strain evidence="1">NBRC 32176</strain>
    </source>
</reference>
<evidence type="ECO:0000313" key="2">
    <source>
        <dbReference type="Proteomes" id="UP001165083"/>
    </source>
</evidence>
<dbReference type="Proteomes" id="UP001165083">
    <property type="component" value="Unassembled WGS sequence"/>
</dbReference>
<dbReference type="GO" id="GO:0032039">
    <property type="term" value="C:integrator complex"/>
    <property type="evidence" value="ECO:0007669"/>
    <property type="project" value="InterPro"/>
</dbReference>
<dbReference type="InterPro" id="IPR029321">
    <property type="entry name" value="INTS2"/>
</dbReference>
<accession>A0A9W7CQB7</accession>
<dbReference type="OrthoDB" id="70899at2759"/>
<protein>
    <submittedName>
        <fullName evidence="1">Unnamed protein product</fullName>
    </submittedName>
</protein>
<dbReference type="GO" id="GO:0034472">
    <property type="term" value="P:snRNA 3'-end processing"/>
    <property type="evidence" value="ECO:0007669"/>
    <property type="project" value="TreeGrafter"/>
</dbReference>
<organism evidence="1 2">
    <name type="scientific">Phytophthora lilii</name>
    <dbReference type="NCBI Taxonomy" id="2077276"/>
    <lineage>
        <taxon>Eukaryota</taxon>
        <taxon>Sar</taxon>
        <taxon>Stramenopiles</taxon>
        <taxon>Oomycota</taxon>
        <taxon>Peronosporomycetes</taxon>
        <taxon>Peronosporales</taxon>
        <taxon>Peronosporaceae</taxon>
        <taxon>Phytophthora</taxon>
    </lineage>
</organism>
<proteinExistence type="predicted"/>
<evidence type="ECO:0000313" key="1">
    <source>
        <dbReference type="EMBL" id="GMF34385.1"/>
    </source>
</evidence>